<evidence type="ECO:0000256" key="10">
    <source>
        <dbReference type="ARBA" id="ARBA00022949"/>
    </source>
</evidence>
<dbReference type="Gene3D" id="1.20.120.810">
    <property type="entry name" value="Vinculin, Vh2 four-helix bundle"/>
    <property type="match status" value="2"/>
</dbReference>
<evidence type="ECO:0000256" key="11">
    <source>
        <dbReference type="ARBA" id="ARBA00023136"/>
    </source>
</evidence>
<keyword evidence="8" id="KW-0677">Repeat</keyword>
<dbReference type="EMBL" id="JXLN01014843">
    <property type="protein sequence ID" value="KPM10265.1"/>
    <property type="molecule type" value="Genomic_DNA"/>
</dbReference>
<keyword evidence="13" id="KW-0206">Cytoskeleton</keyword>
<evidence type="ECO:0000256" key="7">
    <source>
        <dbReference type="ARBA" id="ARBA00022490"/>
    </source>
</evidence>
<dbReference type="GO" id="GO:0005886">
    <property type="term" value="C:plasma membrane"/>
    <property type="evidence" value="ECO:0007669"/>
    <property type="project" value="UniProtKB-SubCell"/>
</dbReference>
<keyword evidence="9" id="KW-0130">Cell adhesion</keyword>
<proteinExistence type="inferred from homology"/>
<sequence length="953" mass="106461">MFLINSFDANAHSQNKKIHLILLVSRLVILHEEAEDGNAMPDLERPVQGVSKAVTNLVNVGRETINSSDDPILKQDMPASLQRVERASHLLEDASAMLKSDPFSQPARKKLIEGSRGILQGTSLLLTCFDESEVRKIIKECKKVLDYLAVAEVIDNMEDLVQFVKDLSPCLTKVSRDVDYREKELTHQIHREILSRSLESIKTLAPVLICAMKIYVQLIAQGKTVNEAAENRNYLIHRMTDEINEIIRVLQLTTYDEDEWEADDITRLKKAYNAILGKLATAHDWLEDPSAVTGGVGEKSVRSIIENARRISNIVLPEDRDPIRKSANDIESMTNALCELRDDGKSGTPQAQSLGRSINNQLKNLSNLVNRAIQNLERSGIQGPAHTISGQVDQASKWLSNLNFDDKGIGSQAIKAIVSDGRKIGNLCNPAQKEDIYALCNQVEMLQKQLEDLCHRGLGHTPQAQELARKLKIKLRELNKMIEKALITRVVEDFIDIHTPLRQFVEAVHAPEGVTNRENNFLDKANNLSQFSQRVARTARNVGSGLAKNKRLAEGLINYSNQIESLTPQLISAGRIRLAHPNNKSADEHFDNLRAQYQDNLEKLQSMVDEAVDSVSFINASEDAILKYSALCENAIANQQPQSMVENTSNIARLSNRVLGVAKQEAENSEDFNFINNVNRSADNLQRSITSMIQDAKNVAINMSDPTAISKWRESNKHLINCVAEVKNALTPDIPDQMSQLSIDDAYTPPRPPPPSMNNIAPLRPPPVAEYDDEYDDRFPTLQPNQPIMLAAHDLHQEVRQWSSKENEIIAAAKKMAIHMARLSTLCGGQGTKKDLIACAKQIAEMSDEVTRLAKDQAKLCTDKRMRTNILQVCERIPTIGTQLRILSTVKATLLGAQGSQEDQEATEMLVGNAQNLMQSVKETVRACEAASIKIRTDSGVRMVWVRKQPWYQ</sequence>
<dbReference type="FunFam" id="1.20.120.230:FF:000010">
    <property type="entry name" value="Vinculin a"/>
    <property type="match status" value="1"/>
</dbReference>
<protein>
    <recommendedName>
        <fullName evidence="5">Vinculin</fullName>
    </recommendedName>
</protein>
<evidence type="ECO:0000313" key="14">
    <source>
        <dbReference type="EMBL" id="KPM10265.1"/>
    </source>
</evidence>
<dbReference type="GO" id="GO:0051015">
    <property type="term" value="F:actin filament binding"/>
    <property type="evidence" value="ECO:0007669"/>
    <property type="project" value="InterPro"/>
</dbReference>
<comment type="subcellular location">
    <subcellularLocation>
        <location evidence="3">Cell junction</location>
        <location evidence="3">Adherens junction</location>
    </subcellularLocation>
    <subcellularLocation>
        <location evidence="2">Cell membrane</location>
        <topology evidence="2">Peripheral membrane protein</topology>
        <orientation evidence="2">Cytoplasmic side</orientation>
    </subcellularLocation>
    <subcellularLocation>
        <location evidence="1">Cytoplasm</location>
        <location evidence="1">Cytoskeleton</location>
    </subcellularLocation>
</comment>
<evidence type="ECO:0000256" key="8">
    <source>
        <dbReference type="ARBA" id="ARBA00022737"/>
    </source>
</evidence>
<dbReference type="OrthoDB" id="29742at2759"/>
<dbReference type="AlphaFoldDB" id="A0A132AI75"/>
<keyword evidence="6" id="KW-1003">Cell membrane</keyword>
<dbReference type="VEuPathDB" id="VectorBase:SSCA000104"/>
<reference evidence="14 15" key="1">
    <citation type="journal article" date="2015" name="Parasit. Vectors">
        <title>Draft genome of the scabies mite.</title>
        <authorList>
            <person name="Rider S.D.Jr."/>
            <person name="Morgan M.S."/>
            <person name="Arlian L.G."/>
        </authorList>
    </citation>
    <scope>NUCLEOTIDE SEQUENCE [LARGE SCALE GENOMIC DNA]</scope>
    <source>
        <strain evidence="14">Arlian Lab</strain>
    </source>
</reference>
<evidence type="ECO:0000256" key="12">
    <source>
        <dbReference type="ARBA" id="ARBA00023203"/>
    </source>
</evidence>
<keyword evidence="7" id="KW-0963">Cytoplasm</keyword>
<dbReference type="PANTHER" id="PTHR46180">
    <property type="entry name" value="VINCULIN"/>
    <property type="match status" value="1"/>
</dbReference>
<comment type="caution">
    <text evidence="14">The sequence shown here is derived from an EMBL/GenBank/DDBJ whole genome shotgun (WGS) entry which is preliminary data.</text>
</comment>
<evidence type="ECO:0000256" key="9">
    <source>
        <dbReference type="ARBA" id="ARBA00022889"/>
    </source>
</evidence>
<dbReference type="PRINTS" id="PR00806">
    <property type="entry name" value="VINCULIN"/>
</dbReference>
<name>A0A132AI75_SARSC</name>
<dbReference type="Pfam" id="PF01044">
    <property type="entry name" value="Vinculin"/>
    <property type="match status" value="1"/>
</dbReference>
<comment type="similarity">
    <text evidence="4">Belongs to the vinculin/alpha-catenin family.</text>
</comment>
<gene>
    <name evidence="14" type="ORF">QR98_0088170</name>
</gene>
<dbReference type="SUPFAM" id="SSF47220">
    <property type="entry name" value="alpha-catenin/vinculin-like"/>
    <property type="match status" value="6"/>
</dbReference>
<evidence type="ECO:0000256" key="1">
    <source>
        <dbReference type="ARBA" id="ARBA00004245"/>
    </source>
</evidence>
<dbReference type="InterPro" id="IPR036723">
    <property type="entry name" value="Alpha-catenin/vinculin-like_sf"/>
</dbReference>
<dbReference type="InterPro" id="IPR006077">
    <property type="entry name" value="Vinculin/catenin"/>
</dbReference>
<organism evidence="14 15">
    <name type="scientific">Sarcoptes scabiei</name>
    <name type="common">Itch mite</name>
    <name type="synonym">Acarus scabiei</name>
    <dbReference type="NCBI Taxonomy" id="52283"/>
    <lineage>
        <taxon>Eukaryota</taxon>
        <taxon>Metazoa</taxon>
        <taxon>Ecdysozoa</taxon>
        <taxon>Arthropoda</taxon>
        <taxon>Chelicerata</taxon>
        <taxon>Arachnida</taxon>
        <taxon>Acari</taxon>
        <taxon>Acariformes</taxon>
        <taxon>Sarcoptiformes</taxon>
        <taxon>Astigmata</taxon>
        <taxon>Psoroptidia</taxon>
        <taxon>Sarcoptoidea</taxon>
        <taxon>Sarcoptidae</taxon>
        <taxon>Sarcoptinae</taxon>
        <taxon>Sarcoptes</taxon>
    </lineage>
</organism>
<evidence type="ECO:0000256" key="4">
    <source>
        <dbReference type="ARBA" id="ARBA00008376"/>
    </source>
</evidence>
<dbReference type="GO" id="GO:0005856">
    <property type="term" value="C:cytoskeleton"/>
    <property type="evidence" value="ECO:0007669"/>
    <property type="project" value="UniProtKB-SubCell"/>
</dbReference>
<keyword evidence="10" id="KW-0965">Cell junction</keyword>
<dbReference type="GO" id="GO:0005912">
    <property type="term" value="C:adherens junction"/>
    <property type="evidence" value="ECO:0007669"/>
    <property type="project" value="UniProtKB-SubCell"/>
</dbReference>
<accession>A0A132AI75</accession>
<dbReference type="Proteomes" id="UP000616769">
    <property type="component" value="Unassembled WGS sequence"/>
</dbReference>
<evidence type="ECO:0000256" key="13">
    <source>
        <dbReference type="ARBA" id="ARBA00023212"/>
    </source>
</evidence>
<evidence type="ECO:0000256" key="6">
    <source>
        <dbReference type="ARBA" id="ARBA00022475"/>
    </source>
</evidence>
<evidence type="ECO:0000256" key="2">
    <source>
        <dbReference type="ARBA" id="ARBA00004413"/>
    </source>
</evidence>
<evidence type="ECO:0000256" key="3">
    <source>
        <dbReference type="ARBA" id="ARBA00004536"/>
    </source>
</evidence>
<evidence type="ECO:0000313" key="15">
    <source>
        <dbReference type="Proteomes" id="UP000616769"/>
    </source>
</evidence>
<keyword evidence="12" id="KW-0009">Actin-binding</keyword>
<dbReference type="Gene3D" id="1.20.120.230">
    <property type="entry name" value="Alpha-catenin/vinculin-like"/>
    <property type="match status" value="4"/>
</dbReference>
<evidence type="ECO:0000256" key="5">
    <source>
        <dbReference type="ARBA" id="ARBA00014125"/>
    </source>
</evidence>
<keyword evidence="11" id="KW-0472">Membrane</keyword>
<dbReference type="GO" id="GO:0007155">
    <property type="term" value="P:cell adhesion"/>
    <property type="evidence" value="ECO:0007669"/>
    <property type="project" value="UniProtKB-KW"/>
</dbReference>
<dbReference type="InterPro" id="IPR017997">
    <property type="entry name" value="Vinculin"/>
</dbReference>